<protein>
    <recommendedName>
        <fullName evidence="7">PAS domain S-box-containing protein</fullName>
    </recommendedName>
</protein>
<feature type="domain" description="PAS" evidence="4">
    <location>
        <begin position="539"/>
        <end position="614"/>
    </location>
</feature>
<accession>A0ABP9DNL8</accession>
<reference evidence="6" key="1">
    <citation type="journal article" date="2019" name="Int. J. Syst. Evol. Microbiol.">
        <title>The Global Catalogue of Microorganisms (GCM) 10K type strain sequencing project: providing services to taxonomists for standard genome sequencing and annotation.</title>
        <authorList>
            <consortium name="The Broad Institute Genomics Platform"/>
            <consortium name="The Broad Institute Genome Sequencing Center for Infectious Disease"/>
            <person name="Wu L."/>
            <person name="Ma J."/>
        </authorList>
    </citation>
    <scope>NUCLEOTIDE SEQUENCE [LARGE SCALE GENOMIC DNA]</scope>
    <source>
        <strain evidence="6">JCM 18326</strain>
    </source>
</reference>
<evidence type="ECO:0000313" key="6">
    <source>
        <dbReference type="Proteomes" id="UP001500298"/>
    </source>
</evidence>
<name>A0ABP9DNL8_9BACT</name>
<feature type="domain" description="GAF" evidence="3">
    <location>
        <begin position="325"/>
        <end position="475"/>
    </location>
</feature>
<dbReference type="Gene3D" id="3.30.450.40">
    <property type="match status" value="1"/>
</dbReference>
<dbReference type="Pfam" id="PF08447">
    <property type="entry name" value="PAS_3"/>
    <property type="match status" value="1"/>
</dbReference>
<keyword evidence="2" id="KW-1133">Transmembrane helix</keyword>
<evidence type="ECO:0000256" key="1">
    <source>
        <dbReference type="SAM" id="Coils"/>
    </source>
</evidence>
<dbReference type="SUPFAM" id="SSF55781">
    <property type="entry name" value="GAF domain-like"/>
    <property type="match status" value="1"/>
</dbReference>
<gene>
    <name evidence="5" type="ORF">GCM10023331_40270</name>
</gene>
<comment type="caution">
    <text evidence="5">The sequence shown here is derived from an EMBL/GenBank/DDBJ whole genome shotgun (WGS) entry which is preliminary data.</text>
</comment>
<keyword evidence="2" id="KW-0472">Membrane</keyword>
<dbReference type="InterPro" id="IPR035965">
    <property type="entry name" value="PAS-like_dom_sf"/>
</dbReference>
<feature type="domain" description="PAS" evidence="4">
    <location>
        <begin position="679"/>
        <end position="747"/>
    </location>
</feature>
<dbReference type="InterPro" id="IPR013656">
    <property type="entry name" value="PAS_4"/>
</dbReference>
<keyword evidence="2" id="KW-0812">Transmembrane</keyword>
<dbReference type="SMART" id="SM00065">
    <property type="entry name" value="GAF"/>
    <property type="match status" value="1"/>
</dbReference>
<dbReference type="Pfam" id="PF08448">
    <property type="entry name" value="PAS_4"/>
    <property type="match status" value="1"/>
</dbReference>
<evidence type="ECO:0000259" key="3">
    <source>
        <dbReference type="SMART" id="SM00065"/>
    </source>
</evidence>
<dbReference type="Pfam" id="PF13426">
    <property type="entry name" value="PAS_9"/>
    <property type="match status" value="1"/>
</dbReference>
<keyword evidence="6" id="KW-1185">Reference proteome</keyword>
<dbReference type="InterPro" id="IPR013655">
    <property type="entry name" value="PAS_fold_3"/>
</dbReference>
<organism evidence="5 6">
    <name type="scientific">Algivirga pacifica</name>
    <dbReference type="NCBI Taxonomy" id="1162670"/>
    <lineage>
        <taxon>Bacteria</taxon>
        <taxon>Pseudomonadati</taxon>
        <taxon>Bacteroidota</taxon>
        <taxon>Cytophagia</taxon>
        <taxon>Cytophagales</taxon>
        <taxon>Flammeovirgaceae</taxon>
        <taxon>Algivirga</taxon>
    </lineage>
</organism>
<proteinExistence type="predicted"/>
<feature type="transmembrane region" description="Helical" evidence="2">
    <location>
        <begin position="189"/>
        <end position="209"/>
    </location>
</feature>
<dbReference type="Pfam" id="PF13185">
    <property type="entry name" value="GAF_2"/>
    <property type="match status" value="1"/>
</dbReference>
<dbReference type="SUPFAM" id="SSF55785">
    <property type="entry name" value="PYP-like sensor domain (PAS domain)"/>
    <property type="match status" value="3"/>
</dbReference>
<evidence type="ECO:0000313" key="5">
    <source>
        <dbReference type="EMBL" id="GAA4851635.1"/>
    </source>
</evidence>
<dbReference type="SMART" id="SM00091">
    <property type="entry name" value="PAS"/>
    <property type="match status" value="3"/>
</dbReference>
<feature type="coiled-coil region" evidence="1">
    <location>
        <begin position="499"/>
        <end position="540"/>
    </location>
</feature>
<evidence type="ECO:0000259" key="4">
    <source>
        <dbReference type="SMART" id="SM00091"/>
    </source>
</evidence>
<dbReference type="EMBL" id="BAABJX010000068">
    <property type="protein sequence ID" value="GAA4851635.1"/>
    <property type="molecule type" value="Genomic_DNA"/>
</dbReference>
<dbReference type="Proteomes" id="UP001500298">
    <property type="component" value="Unassembled WGS sequence"/>
</dbReference>
<dbReference type="InterPro" id="IPR029016">
    <property type="entry name" value="GAF-like_dom_sf"/>
</dbReference>
<dbReference type="CDD" id="cd00130">
    <property type="entry name" value="PAS"/>
    <property type="match status" value="1"/>
</dbReference>
<evidence type="ECO:0008006" key="7">
    <source>
        <dbReference type="Google" id="ProtNLM"/>
    </source>
</evidence>
<sequence>MVLLQNRYIRSTGSKVVNISNPLHAKISQIQESIERSSAVLRGYFLSDNNTLKEERGIIWDLEISPALKKIEEIAKELSPEEKRSIDALGLRLRELRYLQGELELYYEQHRSNVHWLKNNTPDSIKAIQEILLSEQEVRLHLENEIIHTLRPLKVEIKNMLAPLSTAQSASFSEDVAIIDQGISQANNILLLITGIFGGMTLFITILSLKNIQRSIAVPIQQLDTLAQGVINDEKVHCNNELQTIVQAGHTLKENIQKAITFATAVGKRQFDTPFEPSSPHDMLGNALIEMRELLKEAAIEEEKRSWSDRGLAHFTEVLRTSQEDLSVLCQNMINELVRFLNGIQGGIYLYTKDGQEEYLKLWASCGYSKANKNREVIHLDGHFAEGLIGQVYLTGETTYLDELPKDYSPIRSGLGESTPKSLLIIPMKVGETCKGIIEIASTFSLSQHEINFVQRLGNSLIHTLQGIQNAEKNKILLEESLKSRKLLATQEEITRKHVEKLSKTQEETRQRQEELESLQKDLEKEVRKRTQELENTLQRFHLATKGTSEGLWECILPIGIEINEMTVFWWSEQFKRLLGYENNQLEHELGSFLECLLPNERPLFTKELNAFIRQKDPSKQFTKEIYLHHKQGHMQWFRFIGAISILEDKKIQFAGLIKDLYAEKSLQANQDILANREAQLQSLLNNSSDRMMMLNKEFKIIMMNNAQKDAFKKQGLKIRERKSVLWETIPEHEHDSYKTIVEDTFMGIPHAKNITLGKGNSIQHFIVQFAPVYDRVNSIIGLSITSRDVTPYKQSQLQAEKALQKLQTVLDNYDAEVYIKDTTGKYLMADQTFCDRINKQQFEVIGKTDIDLFPEYLVKIIWESDQKVIQQKKAMTTQYISKSGQLYEFTKFPLFGEHGRVESVCSFGRQLEQDTTMKYPLSSSQTCIPGIIIERKRQSPDILKIKGGQLDLSDSLHTDEQCLQIPLEQYKLYQEALKTIDKAFQQKGNYTVKYQLPNKTHTPRLYMEQGIIIEQEDGSLSASAYLTDITALRPSSHHHNN</sequence>
<dbReference type="Gene3D" id="3.30.450.20">
    <property type="entry name" value="PAS domain"/>
    <property type="match status" value="3"/>
</dbReference>
<keyword evidence="1" id="KW-0175">Coiled coil</keyword>
<evidence type="ECO:0000256" key="2">
    <source>
        <dbReference type="SAM" id="Phobius"/>
    </source>
</evidence>
<feature type="domain" description="PAS" evidence="4">
    <location>
        <begin position="805"/>
        <end position="871"/>
    </location>
</feature>
<dbReference type="InterPro" id="IPR003018">
    <property type="entry name" value="GAF"/>
</dbReference>
<dbReference type="InterPro" id="IPR000014">
    <property type="entry name" value="PAS"/>
</dbReference>